<organism evidence="2 3">
    <name type="scientific">Rhipicephalus microplus</name>
    <name type="common">Cattle tick</name>
    <name type="synonym">Boophilus microplus</name>
    <dbReference type="NCBI Taxonomy" id="6941"/>
    <lineage>
        <taxon>Eukaryota</taxon>
        <taxon>Metazoa</taxon>
        <taxon>Ecdysozoa</taxon>
        <taxon>Arthropoda</taxon>
        <taxon>Chelicerata</taxon>
        <taxon>Arachnida</taxon>
        <taxon>Acari</taxon>
        <taxon>Parasitiformes</taxon>
        <taxon>Ixodida</taxon>
        <taxon>Ixodoidea</taxon>
        <taxon>Ixodidae</taxon>
        <taxon>Rhipicephalinae</taxon>
        <taxon>Rhipicephalus</taxon>
        <taxon>Boophilus</taxon>
    </lineage>
</organism>
<sequence length="226" mass="25160">MLPTDAGEAVGQTLLLRKFFASTASGLARRDTFAKIQYTTPPYFVKVRERSLGQNSGHGRSVIRGVVAATIYKADLAAACEDQFVQATASASGSLLRHSWRAYRHRSKRRQDFSKEVRKYEKRPKGRVPGVQTGENVERTGAERCVEMKESVRQSALVRQDELLRVDRGHDFRAAAAVRRLATNVDRALRETYSRGVVAARPDQSALFADNVTDDDAREMKGVMSA</sequence>
<reference evidence="2" key="1">
    <citation type="journal article" date="2020" name="Cell">
        <title>Large-Scale Comparative Analyses of Tick Genomes Elucidate Their Genetic Diversity and Vector Capacities.</title>
        <authorList>
            <consortium name="Tick Genome and Microbiome Consortium (TIGMIC)"/>
            <person name="Jia N."/>
            <person name="Wang J."/>
            <person name="Shi W."/>
            <person name="Du L."/>
            <person name="Sun Y."/>
            <person name="Zhan W."/>
            <person name="Jiang J.F."/>
            <person name="Wang Q."/>
            <person name="Zhang B."/>
            <person name="Ji P."/>
            <person name="Bell-Sakyi L."/>
            <person name="Cui X.M."/>
            <person name="Yuan T.T."/>
            <person name="Jiang B.G."/>
            <person name="Yang W.F."/>
            <person name="Lam T.T."/>
            <person name="Chang Q.C."/>
            <person name="Ding S.J."/>
            <person name="Wang X.J."/>
            <person name="Zhu J.G."/>
            <person name="Ruan X.D."/>
            <person name="Zhao L."/>
            <person name="Wei J.T."/>
            <person name="Ye R.Z."/>
            <person name="Que T.C."/>
            <person name="Du C.H."/>
            <person name="Zhou Y.H."/>
            <person name="Cheng J.X."/>
            <person name="Dai P.F."/>
            <person name="Guo W.B."/>
            <person name="Han X.H."/>
            <person name="Huang E.J."/>
            <person name="Li L.F."/>
            <person name="Wei W."/>
            <person name="Gao Y.C."/>
            <person name="Liu J.Z."/>
            <person name="Shao H.Z."/>
            <person name="Wang X."/>
            <person name="Wang C.C."/>
            <person name="Yang T.C."/>
            <person name="Huo Q.B."/>
            <person name="Li W."/>
            <person name="Chen H.Y."/>
            <person name="Chen S.E."/>
            <person name="Zhou L.G."/>
            <person name="Ni X.B."/>
            <person name="Tian J.H."/>
            <person name="Sheng Y."/>
            <person name="Liu T."/>
            <person name="Pan Y.S."/>
            <person name="Xia L.Y."/>
            <person name="Li J."/>
            <person name="Zhao F."/>
            <person name="Cao W.C."/>
        </authorList>
    </citation>
    <scope>NUCLEOTIDE SEQUENCE</scope>
    <source>
        <strain evidence="2">Rmic-2018</strain>
    </source>
</reference>
<comment type="caution">
    <text evidence="2">The sequence shown here is derived from an EMBL/GenBank/DDBJ whole genome shotgun (WGS) entry which is preliminary data.</text>
</comment>
<dbReference type="EMBL" id="JABSTU010000001">
    <property type="protein sequence ID" value="KAH8040682.1"/>
    <property type="molecule type" value="Genomic_DNA"/>
</dbReference>
<proteinExistence type="predicted"/>
<feature type="region of interest" description="Disordered" evidence="1">
    <location>
        <begin position="111"/>
        <end position="133"/>
    </location>
</feature>
<reference evidence="2" key="2">
    <citation type="submission" date="2021-09" db="EMBL/GenBank/DDBJ databases">
        <authorList>
            <person name="Jia N."/>
            <person name="Wang J."/>
            <person name="Shi W."/>
            <person name="Du L."/>
            <person name="Sun Y."/>
            <person name="Zhan W."/>
            <person name="Jiang J."/>
            <person name="Wang Q."/>
            <person name="Zhang B."/>
            <person name="Ji P."/>
            <person name="Sakyi L.B."/>
            <person name="Cui X."/>
            <person name="Yuan T."/>
            <person name="Jiang B."/>
            <person name="Yang W."/>
            <person name="Lam T.T.-Y."/>
            <person name="Chang Q."/>
            <person name="Ding S."/>
            <person name="Wang X."/>
            <person name="Zhu J."/>
            <person name="Ruan X."/>
            <person name="Zhao L."/>
            <person name="Wei J."/>
            <person name="Que T."/>
            <person name="Du C."/>
            <person name="Cheng J."/>
            <person name="Dai P."/>
            <person name="Han X."/>
            <person name="Huang E."/>
            <person name="Gao Y."/>
            <person name="Liu J."/>
            <person name="Shao H."/>
            <person name="Ye R."/>
            <person name="Li L."/>
            <person name="Wei W."/>
            <person name="Wang X."/>
            <person name="Wang C."/>
            <person name="Huo Q."/>
            <person name="Li W."/>
            <person name="Guo W."/>
            <person name="Chen H."/>
            <person name="Chen S."/>
            <person name="Zhou L."/>
            <person name="Zhou L."/>
            <person name="Ni X."/>
            <person name="Tian J."/>
            <person name="Zhou Y."/>
            <person name="Sheng Y."/>
            <person name="Liu T."/>
            <person name="Pan Y."/>
            <person name="Xia L."/>
            <person name="Li J."/>
            <person name="Zhao F."/>
            <person name="Cao W."/>
        </authorList>
    </citation>
    <scope>NUCLEOTIDE SEQUENCE</scope>
    <source>
        <strain evidence="2">Rmic-2018</strain>
        <tissue evidence="2">Larvae</tissue>
    </source>
</reference>
<evidence type="ECO:0000313" key="3">
    <source>
        <dbReference type="Proteomes" id="UP000821866"/>
    </source>
</evidence>
<dbReference type="Proteomes" id="UP000821866">
    <property type="component" value="Chromosome 1"/>
</dbReference>
<accession>A0A9J6F1Q0</accession>
<keyword evidence="3" id="KW-1185">Reference proteome</keyword>
<evidence type="ECO:0000313" key="2">
    <source>
        <dbReference type="EMBL" id="KAH8040682.1"/>
    </source>
</evidence>
<evidence type="ECO:0000256" key="1">
    <source>
        <dbReference type="SAM" id="MobiDB-lite"/>
    </source>
</evidence>
<name>A0A9J6F1Q0_RHIMP</name>
<dbReference type="AlphaFoldDB" id="A0A9J6F1Q0"/>
<protein>
    <submittedName>
        <fullName evidence="2">Uncharacterized protein</fullName>
    </submittedName>
</protein>
<gene>
    <name evidence="2" type="ORF">HPB51_011997</name>
</gene>